<feature type="signal peptide" evidence="2">
    <location>
        <begin position="1"/>
        <end position="20"/>
    </location>
</feature>
<organism evidence="3 4">
    <name type="scientific">Shiella aurantiaca</name>
    <dbReference type="NCBI Taxonomy" id="3058365"/>
    <lineage>
        <taxon>Bacteria</taxon>
        <taxon>Pseudomonadati</taxon>
        <taxon>Bacteroidota</taxon>
        <taxon>Cytophagia</taxon>
        <taxon>Cytophagales</taxon>
        <taxon>Shiellaceae</taxon>
        <taxon>Shiella</taxon>
    </lineage>
</organism>
<reference evidence="3" key="1">
    <citation type="submission" date="2023-06" db="EMBL/GenBank/DDBJ databases">
        <title>Cytophagales bacterium Strain LB-30, isolated from soil.</title>
        <authorList>
            <person name="Liu B."/>
        </authorList>
    </citation>
    <scope>NUCLEOTIDE SEQUENCE</scope>
    <source>
        <strain evidence="3">LB-30</strain>
    </source>
</reference>
<keyword evidence="4" id="KW-1185">Reference proteome</keyword>
<evidence type="ECO:0008006" key="5">
    <source>
        <dbReference type="Google" id="ProtNLM"/>
    </source>
</evidence>
<dbReference type="InterPro" id="IPR011990">
    <property type="entry name" value="TPR-like_helical_dom_sf"/>
</dbReference>
<dbReference type="SUPFAM" id="SSF48452">
    <property type="entry name" value="TPR-like"/>
    <property type="match status" value="1"/>
</dbReference>
<dbReference type="PROSITE" id="PS50005">
    <property type="entry name" value="TPR"/>
    <property type="match status" value="1"/>
</dbReference>
<gene>
    <name evidence="3" type="ORF">QWY31_07125</name>
</gene>
<keyword evidence="2" id="KW-0732">Signal</keyword>
<sequence length="225" mass="24971">MKKSSVVLIALIAFVGQVWAQNPAKQSDDYKRAEARYHLGLKYNDISVSKAALYDMIAIDKEDYSLLDSLSYIYFDYQQFASVALIGKQILAKYPNHLPALEMSAIAFENLGAIDLAISNYESLYLKNNSLFTLYKVASLQLQGKRYKEALINLDAIIANIEAETNPLEFPLDNNQTQRIPMKAAALNLKGLLYKETGEAAQAKSAFEAALAIAPDFAAAKENMK</sequence>
<keyword evidence="1" id="KW-0802">TPR repeat</keyword>
<feature type="repeat" description="TPR" evidence="1">
    <location>
        <begin position="184"/>
        <end position="217"/>
    </location>
</feature>
<dbReference type="Gene3D" id="1.25.40.10">
    <property type="entry name" value="Tetratricopeptide repeat domain"/>
    <property type="match status" value="2"/>
</dbReference>
<dbReference type="InterPro" id="IPR019734">
    <property type="entry name" value="TPR_rpt"/>
</dbReference>
<comment type="caution">
    <text evidence="3">The sequence shown here is derived from an EMBL/GenBank/DDBJ whole genome shotgun (WGS) entry which is preliminary data.</text>
</comment>
<proteinExistence type="predicted"/>
<feature type="chain" id="PRO_5045919029" description="Tetratricopeptide repeat protein" evidence="2">
    <location>
        <begin position="21"/>
        <end position="225"/>
    </location>
</feature>
<evidence type="ECO:0000256" key="2">
    <source>
        <dbReference type="SAM" id="SignalP"/>
    </source>
</evidence>
<evidence type="ECO:0000313" key="4">
    <source>
        <dbReference type="Proteomes" id="UP001168552"/>
    </source>
</evidence>
<accession>A0ABT8F4W2</accession>
<protein>
    <recommendedName>
        <fullName evidence="5">Tetratricopeptide repeat protein</fullName>
    </recommendedName>
</protein>
<dbReference type="SMART" id="SM00028">
    <property type="entry name" value="TPR"/>
    <property type="match status" value="1"/>
</dbReference>
<dbReference type="Proteomes" id="UP001168552">
    <property type="component" value="Unassembled WGS sequence"/>
</dbReference>
<dbReference type="EMBL" id="JAUHJS010000003">
    <property type="protein sequence ID" value="MDN4165266.1"/>
    <property type="molecule type" value="Genomic_DNA"/>
</dbReference>
<evidence type="ECO:0000256" key="1">
    <source>
        <dbReference type="PROSITE-ProRule" id="PRU00339"/>
    </source>
</evidence>
<evidence type="ECO:0000313" key="3">
    <source>
        <dbReference type="EMBL" id="MDN4165266.1"/>
    </source>
</evidence>
<name>A0ABT8F4W2_9BACT</name>